<evidence type="ECO:0000313" key="3">
    <source>
        <dbReference type="EMBL" id="KER33766.1"/>
    </source>
</evidence>
<feature type="domain" description="Saposin B-type" evidence="2">
    <location>
        <begin position="86"/>
        <end position="163"/>
    </location>
</feature>
<dbReference type="STRING" id="6198.A0A075A336"/>
<dbReference type="RefSeq" id="XP_009162481.1">
    <property type="nucleotide sequence ID" value="XM_009164217.1"/>
</dbReference>
<dbReference type="PANTHER" id="PTHR11480:SF93">
    <property type="entry name" value="SAPOSIN B-TYPE DOMAIN-CONTAINING PROTEIN"/>
    <property type="match status" value="1"/>
</dbReference>
<dbReference type="Proteomes" id="UP000054324">
    <property type="component" value="Unassembled WGS sequence"/>
</dbReference>
<dbReference type="AlphaFoldDB" id="A0A075A336"/>
<dbReference type="Gene3D" id="1.10.225.10">
    <property type="entry name" value="Saposin-like"/>
    <property type="match status" value="2"/>
</dbReference>
<dbReference type="PANTHER" id="PTHR11480">
    <property type="entry name" value="SAPOSIN-RELATED"/>
    <property type="match status" value="1"/>
</dbReference>
<dbReference type="InterPro" id="IPR011001">
    <property type="entry name" value="Saposin-like"/>
</dbReference>
<dbReference type="CTD" id="20314632"/>
<protein>
    <recommendedName>
        <fullName evidence="2">Saposin B-type domain-containing protein</fullName>
    </recommendedName>
</protein>
<reference evidence="3 4" key="1">
    <citation type="submission" date="2013-11" db="EMBL/GenBank/DDBJ databases">
        <title>Opisthorchis viverrini - life in the bile duct.</title>
        <authorList>
            <person name="Young N.D."/>
            <person name="Nagarajan N."/>
            <person name="Lin S.J."/>
            <person name="Korhonen P.K."/>
            <person name="Jex A.R."/>
            <person name="Hall R.S."/>
            <person name="Safavi-Hemami H."/>
            <person name="Kaewkong W."/>
            <person name="Bertrand D."/>
            <person name="Gao S."/>
            <person name="Seet Q."/>
            <person name="Wongkham S."/>
            <person name="Teh B.T."/>
            <person name="Wongkham C."/>
            <person name="Intapan P.M."/>
            <person name="Maleewong W."/>
            <person name="Yang X."/>
            <person name="Hu M."/>
            <person name="Wang Z."/>
            <person name="Hofmann A."/>
            <person name="Sternberg P.W."/>
            <person name="Tan P."/>
            <person name="Wang J."/>
            <person name="Gasser R.B."/>
        </authorList>
    </citation>
    <scope>NUCLEOTIDE SEQUENCE [LARGE SCALE GENOMIC DNA]</scope>
</reference>
<evidence type="ECO:0000256" key="1">
    <source>
        <dbReference type="ARBA" id="ARBA00023157"/>
    </source>
</evidence>
<sequence length="163" mass="18686">MEEPYFRKMLVTLMGEMCESVPEKHLKTMAALTKWFPLFQQCTLFVNERLEEWLAKVAQFVVPSALCQVIDLCSMPQKQMLFSPDPTDFCGICMRSVSQLKIFLANEDAVSAVRRAMEQICHLTLVYSSQCSKFTHNLLDGLVKDITTLSETEFCQKIHMCSN</sequence>
<keyword evidence="1" id="KW-1015">Disulfide bond</keyword>
<name>A0A075A336_OPIVI</name>
<dbReference type="OrthoDB" id="69496at2759"/>
<evidence type="ECO:0000313" key="4">
    <source>
        <dbReference type="Proteomes" id="UP000054324"/>
    </source>
</evidence>
<dbReference type="KEGG" id="ovi:T265_00444"/>
<dbReference type="GeneID" id="20314632"/>
<keyword evidence="4" id="KW-1185">Reference proteome</keyword>
<dbReference type="InterPro" id="IPR051428">
    <property type="entry name" value="Sphingo_Act-Surfact_Prot"/>
</dbReference>
<accession>A0A075A336</accession>
<evidence type="ECO:0000259" key="2">
    <source>
        <dbReference type="PROSITE" id="PS50015"/>
    </source>
</evidence>
<feature type="domain" description="Saposin B-type" evidence="2">
    <location>
        <begin position="1"/>
        <end position="77"/>
    </location>
</feature>
<proteinExistence type="predicted"/>
<dbReference type="SUPFAM" id="SSF47862">
    <property type="entry name" value="Saposin"/>
    <property type="match status" value="1"/>
</dbReference>
<dbReference type="InterPro" id="IPR008139">
    <property type="entry name" value="SaposinB_dom"/>
</dbReference>
<organism evidence="3 4">
    <name type="scientific">Opisthorchis viverrini</name>
    <name type="common">Southeast Asian liver fluke</name>
    <dbReference type="NCBI Taxonomy" id="6198"/>
    <lineage>
        <taxon>Eukaryota</taxon>
        <taxon>Metazoa</taxon>
        <taxon>Spiralia</taxon>
        <taxon>Lophotrochozoa</taxon>
        <taxon>Platyhelminthes</taxon>
        <taxon>Trematoda</taxon>
        <taxon>Digenea</taxon>
        <taxon>Opisthorchiida</taxon>
        <taxon>Opisthorchiata</taxon>
        <taxon>Opisthorchiidae</taxon>
        <taxon>Opisthorchis</taxon>
    </lineage>
</organism>
<dbReference type="EMBL" id="KL596622">
    <property type="protein sequence ID" value="KER33766.1"/>
    <property type="molecule type" value="Genomic_DNA"/>
</dbReference>
<dbReference type="SMART" id="SM00741">
    <property type="entry name" value="SapB"/>
    <property type="match status" value="1"/>
</dbReference>
<gene>
    <name evidence="3" type="ORF">T265_00444</name>
</gene>
<dbReference type="PROSITE" id="PS50015">
    <property type="entry name" value="SAP_B"/>
    <property type="match status" value="2"/>
</dbReference>